<dbReference type="Proteomes" id="UP000222840">
    <property type="component" value="Segment"/>
</dbReference>
<dbReference type="EMBL" id="KY593455">
    <property type="protein sequence ID" value="ARB05876.1"/>
    <property type="molecule type" value="Genomic_DNA"/>
</dbReference>
<reference evidence="2 3" key="1">
    <citation type="submission" date="2017-02" db="EMBL/GenBank/DDBJ databases">
        <title>Characterization and complete genome sequence of Yersinia bacteriophage, fHe-Yen9-01.</title>
        <authorList>
            <person name="Jun J.W."/>
            <person name="Wicklund A."/>
            <person name="Skurnik M."/>
        </authorList>
    </citation>
    <scope>NUCLEOTIDE SEQUENCE [LARGE SCALE GENOMIC DNA]</scope>
</reference>
<evidence type="ECO:0000313" key="3">
    <source>
        <dbReference type="Proteomes" id="UP000222840"/>
    </source>
</evidence>
<keyword evidence="1" id="KW-1133">Transmembrane helix</keyword>
<sequence>MYIGIGTLVALICEWANRNPYTTSTFDSSSALMATALWPLLVLIMPFIFITFLVKHLWDIRLNKVKS</sequence>
<proteinExistence type="predicted"/>
<feature type="transmembrane region" description="Helical" evidence="1">
    <location>
        <begin position="34"/>
        <end position="54"/>
    </location>
</feature>
<evidence type="ECO:0000256" key="1">
    <source>
        <dbReference type="SAM" id="Phobius"/>
    </source>
</evidence>
<organism evidence="2 3">
    <name type="scientific">Yersinia phage fHe-Yen9-01</name>
    <dbReference type="NCBI Taxonomy" id="1965363"/>
    <lineage>
        <taxon>Viruses</taxon>
        <taxon>Duplodnaviria</taxon>
        <taxon>Heunggongvirae</taxon>
        <taxon>Uroviricota</taxon>
        <taxon>Caudoviricetes</taxon>
        <taxon>Pantevenvirales</taxon>
        <taxon>Straboviridae</taxon>
        <taxon>Tevenvirinae</taxon>
        <taxon>Tegunavirus</taxon>
        <taxon>Tegunavirus fheyen901</taxon>
    </lineage>
</organism>
<protein>
    <submittedName>
        <fullName evidence="2">Uncharacterized protein</fullName>
    </submittedName>
</protein>
<evidence type="ECO:0000313" key="2">
    <source>
        <dbReference type="EMBL" id="ARB05876.1"/>
    </source>
</evidence>
<gene>
    <name evidence="2" type="ORF">fHeYen901_103</name>
</gene>
<keyword evidence="1" id="KW-0472">Membrane</keyword>
<accession>A0A1V0DXJ6</accession>
<name>A0A1V0DXJ6_9CAUD</name>
<keyword evidence="1" id="KW-0812">Transmembrane</keyword>
<keyword evidence="3" id="KW-1185">Reference proteome</keyword>